<dbReference type="AlphaFoldDB" id="A0A255YY85"/>
<dbReference type="InterPro" id="IPR010930">
    <property type="entry name" value="Flg_bb/hook_C_dom"/>
</dbReference>
<dbReference type="InterPro" id="IPR001444">
    <property type="entry name" value="Flag_bb_rod_N"/>
</dbReference>
<evidence type="ECO:0000256" key="4">
    <source>
        <dbReference type="RuleBase" id="RU362116"/>
    </source>
</evidence>
<dbReference type="EMBL" id="NOXU01000029">
    <property type="protein sequence ID" value="OYQ34203.1"/>
    <property type="molecule type" value="Genomic_DNA"/>
</dbReference>
<dbReference type="Pfam" id="PF06429">
    <property type="entry name" value="Flg_bbr_C"/>
    <property type="match status" value="1"/>
</dbReference>
<feature type="domain" description="Flagellar hook protein FlgE/F/G-like D1" evidence="7">
    <location>
        <begin position="82"/>
        <end position="147"/>
    </location>
</feature>
<dbReference type="RefSeq" id="WP_094456612.1">
    <property type="nucleotide sequence ID" value="NZ_NOXU01000029.1"/>
</dbReference>
<keyword evidence="9" id="KW-1185">Reference proteome</keyword>
<evidence type="ECO:0000259" key="7">
    <source>
        <dbReference type="Pfam" id="PF22692"/>
    </source>
</evidence>
<dbReference type="PROSITE" id="PS00588">
    <property type="entry name" value="FLAGELLA_BB_ROD"/>
    <property type="match status" value="1"/>
</dbReference>
<comment type="caution">
    <text evidence="8">The sequence shown here is derived from an EMBL/GenBank/DDBJ whole genome shotgun (WGS) entry which is preliminary data.</text>
</comment>
<comment type="subunit">
    <text evidence="4">The basal body constitutes a major portion of the flagellar organelle and consists of five rings (E,L,P,S, and M) mounted on a central rod. The rod consists of about 26 subunits of FlgG in the distal portion, and FlgB, FlgC and FlgF are thought to build up the proximal portion of the rod with about 6 subunits each.</text>
</comment>
<dbReference type="InterPro" id="IPR037925">
    <property type="entry name" value="FlgE/F/G-like"/>
</dbReference>
<accession>A0A255YY85</accession>
<name>A0A255YY85_9PROT</name>
<feature type="domain" description="Flagellar basal-body/hook protein C-terminal" evidence="6">
    <location>
        <begin position="191"/>
        <end position="229"/>
    </location>
</feature>
<dbReference type="InterPro" id="IPR012836">
    <property type="entry name" value="FlgF"/>
</dbReference>
<proteinExistence type="inferred from homology"/>
<organism evidence="8 9">
    <name type="scientific">Niveispirillum lacus</name>
    <dbReference type="NCBI Taxonomy" id="1981099"/>
    <lineage>
        <taxon>Bacteria</taxon>
        <taxon>Pseudomonadati</taxon>
        <taxon>Pseudomonadota</taxon>
        <taxon>Alphaproteobacteria</taxon>
        <taxon>Rhodospirillales</taxon>
        <taxon>Azospirillaceae</taxon>
        <taxon>Niveispirillum</taxon>
    </lineage>
</organism>
<dbReference type="PANTHER" id="PTHR30435:SF19">
    <property type="entry name" value="FLAGELLAR BASAL-BODY ROD PROTEIN FLGG"/>
    <property type="match status" value="1"/>
</dbReference>
<evidence type="ECO:0000259" key="5">
    <source>
        <dbReference type="Pfam" id="PF00460"/>
    </source>
</evidence>
<dbReference type="InterPro" id="IPR020013">
    <property type="entry name" value="Flagellar_FlgE/F/G"/>
</dbReference>
<evidence type="ECO:0000256" key="3">
    <source>
        <dbReference type="ARBA" id="ARBA00023143"/>
    </source>
</evidence>
<dbReference type="NCBIfam" id="TIGR03506">
    <property type="entry name" value="FlgEFG_subfam"/>
    <property type="match status" value="1"/>
</dbReference>
<dbReference type="GO" id="GO:0071978">
    <property type="term" value="P:bacterial-type flagellum-dependent swarming motility"/>
    <property type="evidence" value="ECO:0007669"/>
    <property type="project" value="TreeGrafter"/>
</dbReference>
<feature type="domain" description="Flagellar basal body rod protein N-terminal" evidence="5">
    <location>
        <begin position="5"/>
        <end position="35"/>
    </location>
</feature>
<comment type="subcellular location">
    <subcellularLocation>
        <location evidence="1 4">Bacterial flagellum basal body</location>
    </subcellularLocation>
</comment>
<evidence type="ECO:0000313" key="8">
    <source>
        <dbReference type="EMBL" id="OYQ34203.1"/>
    </source>
</evidence>
<keyword evidence="8" id="KW-0966">Cell projection</keyword>
<dbReference type="Pfam" id="PF22692">
    <property type="entry name" value="LlgE_F_G_D1"/>
    <property type="match status" value="1"/>
</dbReference>
<keyword evidence="3 4" id="KW-0975">Bacterial flagellum</keyword>
<dbReference type="PANTHER" id="PTHR30435">
    <property type="entry name" value="FLAGELLAR PROTEIN"/>
    <property type="match status" value="1"/>
</dbReference>
<dbReference type="InterPro" id="IPR019776">
    <property type="entry name" value="Flagellar_basal_body_rod_CS"/>
</dbReference>
<dbReference type="InterPro" id="IPR053967">
    <property type="entry name" value="LlgE_F_G-like_D1"/>
</dbReference>
<dbReference type="SUPFAM" id="SSF117143">
    <property type="entry name" value="Flagellar hook protein flgE"/>
    <property type="match status" value="1"/>
</dbReference>
<dbReference type="NCBIfam" id="TIGR02490">
    <property type="entry name" value="flgF"/>
    <property type="match status" value="1"/>
</dbReference>
<reference evidence="8 9" key="1">
    <citation type="submission" date="2017-07" db="EMBL/GenBank/DDBJ databases">
        <title>Niveispirillum cyanobacteriorum sp. nov., isolated from cyanobacterial aggregates in a eutrophic lake.</title>
        <authorList>
            <person name="Cai H."/>
        </authorList>
    </citation>
    <scope>NUCLEOTIDE SEQUENCE [LARGE SCALE GENOMIC DNA]</scope>
    <source>
        <strain evidence="9">TH1-14</strain>
    </source>
</reference>
<evidence type="ECO:0000313" key="9">
    <source>
        <dbReference type="Proteomes" id="UP000216998"/>
    </source>
</evidence>
<sequence length="240" mass="26735">MENSLYITLSRQEVLRRQLEVVSNNIANMNTTGFKSQRMLFLEYLERPDRQGDRMSFVQDFGLQRNVDAGPLTVTNNELDVALRGDGYFAVETLTGTRYTRGGAFQLNSNREIVDHSGLPVLDTNNQRITVPADATQIHIAGDGTVATEAGPLGQLKVVTFADQQRMMELGGGLYEANQEEIAVEQPQITQGAIEGSNVQSVVEMTQMIDVLRTYQSVQRMIDSEHERIRGAITKLGRVQ</sequence>
<keyword evidence="8" id="KW-0282">Flagellum</keyword>
<evidence type="ECO:0000259" key="6">
    <source>
        <dbReference type="Pfam" id="PF06429"/>
    </source>
</evidence>
<keyword evidence="8" id="KW-0969">Cilium</keyword>
<gene>
    <name evidence="8" type="primary">flgF</name>
    <name evidence="8" type="ORF">CHU95_12170</name>
</gene>
<dbReference type="Pfam" id="PF00460">
    <property type="entry name" value="Flg_bb_rod"/>
    <property type="match status" value="1"/>
</dbReference>
<dbReference type="OrthoDB" id="9804559at2"/>
<evidence type="ECO:0000256" key="2">
    <source>
        <dbReference type="ARBA" id="ARBA00009677"/>
    </source>
</evidence>
<comment type="similarity">
    <text evidence="2 4">Belongs to the flagella basal body rod proteins family.</text>
</comment>
<protein>
    <recommendedName>
        <fullName evidence="4">Flagellar basal-body rod protein FlgF</fullName>
    </recommendedName>
</protein>
<dbReference type="Proteomes" id="UP000216998">
    <property type="component" value="Unassembled WGS sequence"/>
</dbReference>
<dbReference type="GO" id="GO:0030694">
    <property type="term" value="C:bacterial-type flagellum basal body, rod"/>
    <property type="evidence" value="ECO:0007669"/>
    <property type="project" value="UniProtKB-UniRule"/>
</dbReference>
<evidence type="ECO:0000256" key="1">
    <source>
        <dbReference type="ARBA" id="ARBA00004117"/>
    </source>
</evidence>